<accession>A0A7S1X765</accession>
<feature type="compositionally biased region" description="Basic residues" evidence="1">
    <location>
        <begin position="29"/>
        <end position="39"/>
    </location>
</feature>
<proteinExistence type="predicted"/>
<dbReference type="AlphaFoldDB" id="A0A7S1X765"/>
<evidence type="ECO:0000313" key="2">
    <source>
        <dbReference type="EMBL" id="CAD9214093.1"/>
    </source>
</evidence>
<evidence type="ECO:0000256" key="1">
    <source>
        <dbReference type="SAM" id="MobiDB-lite"/>
    </source>
</evidence>
<dbReference type="EMBL" id="HBGG01031283">
    <property type="protein sequence ID" value="CAD9214093.1"/>
    <property type="molecule type" value="Transcribed_RNA"/>
</dbReference>
<feature type="region of interest" description="Disordered" evidence="1">
    <location>
        <begin position="1"/>
        <end position="41"/>
    </location>
</feature>
<sequence>MASHTAAVSMLRTPGGLLGDKAASNTAGKRSRSASHQPRRLYFSRAQRLQQPVVVNREYGSHRAEGKQGQDSRRISVQARADLRSAARQTYGALQDLGNSNNHETQKKKRTDILKTFFSDFDKSVYDEILAEDCAIKKEVDPCDRGFVRSKAEWMNFLFDVIQPAIPDFTWGALVGSEPEWGDVDRDGWCVCSIQVCGHHTGAALEVGQLPPLSASGSHFCFPQQQIKLKIDTAKSQVTEIEMVPKPGTNVVAMYRALGGSIPKDVIDTERSLDDNNLCVKGAEGLGPL</sequence>
<reference evidence="2" key="1">
    <citation type="submission" date="2021-01" db="EMBL/GenBank/DDBJ databases">
        <authorList>
            <person name="Corre E."/>
            <person name="Pelletier E."/>
            <person name="Niang G."/>
            <person name="Scheremetjew M."/>
            <person name="Finn R."/>
            <person name="Kale V."/>
            <person name="Holt S."/>
            <person name="Cochrane G."/>
            <person name="Meng A."/>
            <person name="Brown T."/>
            <person name="Cohen L."/>
        </authorList>
    </citation>
    <scope>NUCLEOTIDE SEQUENCE</scope>
    <source>
        <strain evidence="2">PLY429</strain>
    </source>
</reference>
<protein>
    <submittedName>
        <fullName evidence="2">Uncharacterized protein</fullName>
    </submittedName>
</protein>
<name>A0A7S1X765_9CHLO</name>
<gene>
    <name evidence="2" type="ORF">TCHU04912_LOCUS16332</name>
</gene>
<organism evidence="2">
    <name type="scientific">Tetraselmis chuii</name>
    <dbReference type="NCBI Taxonomy" id="63592"/>
    <lineage>
        <taxon>Eukaryota</taxon>
        <taxon>Viridiplantae</taxon>
        <taxon>Chlorophyta</taxon>
        <taxon>core chlorophytes</taxon>
        <taxon>Chlorodendrophyceae</taxon>
        <taxon>Chlorodendrales</taxon>
        <taxon>Chlorodendraceae</taxon>
        <taxon>Tetraselmis</taxon>
    </lineage>
</organism>